<dbReference type="GO" id="GO:0005829">
    <property type="term" value="C:cytosol"/>
    <property type="evidence" value="ECO:0007669"/>
    <property type="project" value="TreeGrafter"/>
</dbReference>
<evidence type="ECO:0000256" key="2">
    <source>
        <dbReference type="ARBA" id="ARBA00022643"/>
    </source>
</evidence>
<dbReference type="AlphaFoldDB" id="A0A2W7HY16"/>
<dbReference type="SUPFAM" id="SSF52343">
    <property type="entry name" value="Ferredoxin reductase-like, C-terminal NADP-linked domain"/>
    <property type="match status" value="1"/>
</dbReference>
<evidence type="ECO:0000256" key="4">
    <source>
        <dbReference type="SAM" id="Phobius"/>
    </source>
</evidence>
<accession>A0A2W7HY16</accession>
<dbReference type="Gene3D" id="2.40.30.10">
    <property type="entry name" value="Translation factors"/>
    <property type="match status" value="1"/>
</dbReference>
<evidence type="ECO:0000256" key="1">
    <source>
        <dbReference type="ARBA" id="ARBA00022630"/>
    </source>
</evidence>
<feature type="transmembrane region" description="Helical" evidence="4">
    <location>
        <begin position="123"/>
        <end position="148"/>
    </location>
</feature>
<dbReference type="CDD" id="cd06201">
    <property type="entry name" value="SiR_like2"/>
    <property type="match status" value="1"/>
</dbReference>
<dbReference type="EMBL" id="QKYU01000028">
    <property type="protein sequence ID" value="PZW39466.1"/>
    <property type="molecule type" value="Genomic_DNA"/>
</dbReference>
<dbReference type="GO" id="GO:0004783">
    <property type="term" value="F:sulfite reductase (NADPH) activity"/>
    <property type="evidence" value="ECO:0007669"/>
    <property type="project" value="TreeGrafter"/>
</dbReference>
<dbReference type="InterPro" id="IPR008254">
    <property type="entry name" value="Flavodoxin/NO_synth"/>
</dbReference>
<comment type="caution">
    <text evidence="7">The sequence shown here is derived from an EMBL/GenBank/DDBJ whole genome shotgun (WGS) entry which is preliminary data.</text>
</comment>
<keyword evidence="4" id="KW-1133">Transmembrane helix</keyword>
<evidence type="ECO:0000259" key="5">
    <source>
        <dbReference type="PROSITE" id="PS50902"/>
    </source>
</evidence>
<dbReference type="PROSITE" id="PS51384">
    <property type="entry name" value="FAD_FR"/>
    <property type="match status" value="1"/>
</dbReference>
<dbReference type="InterPro" id="IPR001433">
    <property type="entry name" value="OxRdtase_FAD/NAD-bd"/>
</dbReference>
<reference evidence="7 8" key="1">
    <citation type="submission" date="2018-06" db="EMBL/GenBank/DDBJ databases">
        <title>Genomic Encyclopedia of Archaeal and Bacterial Type Strains, Phase II (KMG-II): from individual species to whole genera.</title>
        <authorList>
            <person name="Goeker M."/>
        </authorList>
    </citation>
    <scope>NUCLEOTIDE SEQUENCE [LARGE SCALE GENOMIC DNA]</scope>
    <source>
        <strain evidence="7 8">DSM 24525</strain>
    </source>
</reference>
<feature type="transmembrane region" description="Helical" evidence="4">
    <location>
        <begin position="292"/>
        <end position="315"/>
    </location>
</feature>
<dbReference type="InterPro" id="IPR001709">
    <property type="entry name" value="Flavoprot_Pyr_Nucl_cyt_Rdtase"/>
</dbReference>
<dbReference type="OrthoDB" id="9786134at2"/>
<organism evidence="7 8">
    <name type="scientific">Humitalea rosea</name>
    <dbReference type="NCBI Taxonomy" id="990373"/>
    <lineage>
        <taxon>Bacteria</taxon>
        <taxon>Pseudomonadati</taxon>
        <taxon>Pseudomonadota</taxon>
        <taxon>Alphaproteobacteria</taxon>
        <taxon>Acetobacterales</taxon>
        <taxon>Roseomonadaceae</taxon>
        <taxon>Humitalea</taxon>
    </lineage>
</organism>
<dbReference type="SUPFAM" id="SSF52218">
    <property type="entry name" value="Flavoproteins"/>
    <property type="match status" value="1"/>
</dbReference>
<dbReference type="PANTHER" id="PTHR19384">
    <property type="entry name" value="NITRIC OXIDE SYNTHASE-RELATED"/>
    <property type="match status" value="1"/>
</dbReference>
<evidence type="ECO:0000313" key="8">
    <source>
        <dbReference type="Proteomes" id="UP000249688"/>
    </source>
</evidence>
<gene>
    <name evidence="7" type="ORF">C8P66_12845</name>
</gene>
<keyword evidence="1" id="KW-0285">Flavoprotein</keyword>
<keyword evidence="2" id="KW-0288">FMN</keyword>
<feature type="transmembrane region" description="Helical" evidence="4">
    <location>
        <begin position="169"/>
        <end position="189"/>
    </location>
</feature>
<dbReference type="Gene3D" id="3.40.50.80">
    <property type="entry name" value="Nucleotide-binding domain of ferredoxin-NADP reductase (FNR) module"/>
    <property type="match status" value="1"/>
</dbReference>
<dbReference type="InterPro" id="IPR029039">
    <property type="entry name" value="Flavoprotein-like_sf"/>
</dbReference>
<dbReference type="Gene3D" id="3.40.50.360">
    <property type="match status" value="1"/>
</dbReference>
<dbReference type="Pfam" id="PF00175">
    <property type="entry name" value="NAD_binding_1"/>
    <property type="match status" value="1"/>
</dbReference>
<evidence type="ECO:0000313" key="7">
    <source>
        <dbReference type="EMBL" id="PZW39466.1"/>
    </source>
</evidence>
<feature type="domain" description="FAD-binding FR-type" evidence="6">
    <location>
        <begin position="484"/>
        <end position="595"/>
    </location>
</feature>
<dbReference type="Proteomes" id="UP000249688">
    <property type="component" value="Unassembled WGS sequence"/>
</dbReference>
<dbReference type="InterPro" id="IPR005625">
    <property type="entry name" value="PepSY-ass_TM"/>
</dbReference>
<dbReference type="SUPFAM" id="SSF63380">
    <property type="entry name" value="Riboflavin synthase domain-like"/>
    <property type="match status" value="1"/>
</dbReference>
<dbReference type="InterPro" id="IPR039261">
    <property type="entry name" value="FNR_nucleotide-bd"/>
</dbReference>
<dbReference type="GO" id="GO:0050660">
    <property type="term" value="F:flavin adenine dinucleotide binding"/>
    <property type="evidence" value="ECO:0007669"/>
    <property type="project" value="TreeGrafter"/>
</dbReference>
<dbReference type="GO" id="GO:0010181">
    <property type="term" value="F:FMN binding"/>
    <property type="evidence" value="ECO:0007669"/>
    <property type="project" value="InterPro"/>
</dbReference>
<keyword evidence="4" id="KW-0812">Transmembrane</keyword>
<keyword evidence="4" id="KW-0472">Membrane</keyword>
<dbReference type="InterPro" id="IPR017927">
    <property type="entry name" value="FAD-bd_FR_type"/>
</dbReference>
<dbReference type="InterPro" id="IPR017938">
    <property type="entry name" value="Riboflavin_synthase-like_b-brl"/>
</dbReference>
<dbReference type="PANTHER" id="PTHR19384:SF17">
    <property type="entry name" value="NADPH--CYTOCHROME P450 REDUCTASE"/>
    <property type="match status" value="1"/>
</dbReference>
<protein>
    <recommendedName>
        <fullName evidence="3">NADPH--hemoprotein reductase</fullName>
        <ecNumber evidence="3">1.6.2.4</ecNumber>
    </recommendedName>
</protein>
<proteinExistence type="predicted"/>
<dbReference type="RefSeq" id="WP_111400017.1">
    <property type="nucleotide sequence ID" value="NZ_QKYU01000028.1"/>
</dbReference>
<feature type="domain" description="Flavodoxin-like" evidence="5">
    <location>
        <begin position="335"/>
        <end position="468"/>
    </location>
</feature>
<evidence type="ECO:0000259" key="6">
    <source>
        <dbReference type="PROSITE" id="PS51384"/>
    </source>
</evidence>
<name>A0A2W7HY16_9PROT</name>
<dbReference type="PROSITE" id="PS50902">
    <property type="entry name" value="FLAVODOXIN_LIKE"/>
    <property type="match status" value="1"/>
</dbReference>
<dbReference type="Pfam" id="PF03929">
    <property type="entry name" value="PepSY_TM"/>
    <property type="match status" value="1"/>
</dbReference>
<dbReference type="EC" id="1.6.2.4" evidence="3"/>
<dbReference type="PRINTS" id="PR00371">
    <property type="entry name" value="FPNCR"/>
</dbReference>
<sequence length="732" mass="77379">MLRRLHSLPGLFAALLIAALALTGAFLAFDSIVDRSGSTIPATGQVSVAAIAEAVQARHAEVERIVRTASGTVIAYYFEADLPGAELVDPLTGQAIGPHEPSNLTRTVTNLHRSFLMGDAGRVAAGLGAAAMLVLCVSGAMLLAARLGGWVAILRPSRGSLSQRLHCELGRFAVIGLTLSALTGCWMSLATFGVLPDGAAAEVAALVPPSGAARLPPGQLAALQAVDLSALRELTFPYGADLTDTYTLTTAQDIAHVDAATGQVLDFTPNGLARQVHETIVMLHTGRGVWPLALLLGLAALTAPVLAGAGGVIWWRRRAALPTIRQNVGAQSADTIILVGSEGNSTWGFAVTLHAALTKAGHRVHAGPMNSLAPRYAQAKRLLILTATYGDGDAPESAKLFLQRLERASGALPVAVLGFGDRSFPKFCGFAEQVTEALRAKGWPVLFDTWQVDRKSAQTFADWGKVLGEEIGTKLELAHVAARPKTTALELSGRVEYGAESQTPTAILSFALPASGGFWRRRRLPRFEAGDLVGILAPGSDLPRFYSLASASTDGVLEICVRKQPGGLCSGFLHELPPGGRIEAFIRPNPSFRPSRGKAPVILIGAGTGIGPLAGFIRHNTRHRPMHLYWGGRHPGSDFLYGPQLHQYVEDGRLARLNTAFSRVPGGGYVQDRLAADSAGVRDLMQQGAQVLVCGGRDMAGGVARAFEAILHPLGLDLATLKSEGRYREDVY</sequence>
<dbReference type="Pfam" id="PF00258">
    <property type="entry name" value="Flavodoxin_1"/>
    <property type="match status" value="1"/>
</dbReference>
<evidence type="ECO:0000256" key="3">
    <source>
        <dbReference type="ARBA" id="ARBA00023797"/>
    </source>
</evidence>
<keyword evidence="8" id="KW-1185">Reference proteome</keyword>